<dbReference type="Pfam" id="PF00990">
    <property type="entry name" value="GGDEF"/>
    <property type="match status" value="1"/>
</dbReference>
<evidence type="ECO:0000313" key="3">
    <source>
        <dbReference type="Proteomes" id="UP000005953"/>
    </source>
</evidence>
<organism evidence="2 3">
    <name type="scientific">Reinekea blandensis MED297</name>
    <dbReference type="NCBI Taxonomy" id="314283"/>
    <lineage>
        <taxon>Bacteria</taxon>
        <taxon>Pseudomonadati</taxon>
        <taxon>Pseudomonadota</taxon>
        <taxon>Gammaproteobacteria</taxon>
        <taxon>Oceanospirillales</taxon>
        <taxon>Saccharospirillaceae</taxon>
        <taxon>Reinekea</taxon>
    </lineage>
</organism>
<keyword evidence="3" id="KW-1185">Reference proteome</keyword>
<dbReference type="Gene3D" id="3.30.70.270">
    <property type="match status" value="1"/>
</dbReference>
<proteinExistence type="predicted"/>
<evidence type="ECO:0000313" key="2">
    <source>
        <dbReference type="EMBL" id="EAR07461.1"/>
    </source>
</evidence>
<dbReference type="PROSITE" id="PS50887">
    <property type="entry name" value="GGDEF"/>
    <property type="match status" value="1"/>
</dbReference>
<dbReference type="EMBL" id="AAOE01000042">
    <property type="protein sequence ID" value="EAR07461.1"/>
    <property type="molecule type" value="Genomic_DNA"/>
</dbReference>
<dbReference type="AlphaFoldDB" id="A4BK94"/>
<dbReference type="InterPro" id="IPR043128">
    <property type="entry name" value="Rev_trsase/Diguanyl_cyclase"/>
</dbReference>
<dbReference type="RefSeq" id="WP_008048072.1">
    <property type="nucleotide sequence ID" value="NZ_CH724155.1"/>
</dbReference>
<dbReference type="Pfam" id="PF01590">
    <property type="entry name" value="GAF"/>
    <property type="match status" value="1"/>
</dbReference>
<name>A4BK94_9GAMM</name>
<protein>
    <submittedName>
        <fullName evidence="2">Putative diguanylate cyclase (GGDEF domain) with GAF sensor domain</fullName>
    </submittedName>
</protein>
<dbReference type="OrthoDB" id="9812358at2"/>
<dbReference type="PANTHER" id="PTHR43102">
    <property type="entry name" value="SLR1143 PROTEIN"/>
    <property type="match status" value="1"/>
</dbReference>
<dbReference type="SMART" id="SM00065">
    <property type="entry name" value="GAF"/>
    <property type="match status" value="1"/>
</dbReference>
<dbReference type="HOGENOM" id="CLU_000445_11_32_6"/>
<dbReference type="InterPro" id="IPR000160">
    <property type="entry name" value="GGDEF_dom"/>
</dbReference>
<dbReference type="PANTHER" id="PTHR43102:SF2">
    <property type="entry name" value="GAF DOMAIN-CONTAINING PROTEIN"/>
    <property type="match status" value="1"/>
</dbReference>
<dbReference type="InterPro" id="IPR003018">
    <property type="entry name" value="GAF"/>
</dbReference>
<gene>
    <name evidence="2" type="ORF">MED297_05079</name>
</gene>
<accession>A4BK94</accession>
<reference evidence="2 3" key="1">
    <citation type="submission" date="2006-02" db="EMBL/GenBank/DDBJ databases">
        <authorList>
            <person name="Pinhassi J."/>
            <person name="Pedros-Alio C."/>
            <person name="Ferriera S."/>
            <person name="Johnson J."/>
            <person name="Kravitz S."/>
            <person name="Halpern A."/>
            <person name="Remington K."/>
            <person name="Beeson K."/>
            <person name="Tran B."/>
            <person name="Rogers Y.-H."/>
            <person name="Friedman R."/>
            <person name="Venter J.C."/>
        </authorList>
    </citation>
    <scope>NUCLEOTIDE SEQUENCE [LARGE SCALE GENOMIC DNA]</scope>
    <source>
        <strain evidence="2 3">MED297</strain>
    </source>
</reference>
<dbReference type="Proteomes" id="UP000005953">
    <property type="component" value="Unassembled WGS sequence"/>
</dbReference>
<dbReference type="InterPro" id="IPR029016">
    <property type="entry name" value="GAF-like_dom_sf"/>
</dbReference>
<feature type="domain" description="GGDEF" evidence="1">
    <location>
        <begin position="194"/>
        <end position="301"/>
    </location>
</feature>
<dbReference type="InterPro" id="IPR029787">
    <property type="entry name" value="Nucleotide_cyclase"/>
</dbReference>
<dbReference type="SUPFAM" id="SSF55073">
    <property type="entry name" value="Nucleotide cyclase"/>
    <property type="match status" value="1"/>
</dbReference>
<sequence length="301" mass="33958">MKAPLPAVNEQQRLSALQRLNILDTPPEERFDRITRLARATFHVPIALVSLVDENRQWFKSCFGLDVRHTDRNISFCGHAIHSDALLVIENTLIDSRFHDNPLVIGNPHIRFYAGAPLHAPEGERIGTLCLIDRKPRQLDHSERKQLRQLADIVEQELVSVRSSSMDSETELSNRKGLLDLADYCLLRASQQELPLTLAVMTVERTNETTPLSHDALVYIAGALKQRLRETDVLARTGPNQFTILMVNCEDDEAEAILGAYIDIIQSEVTKLGFVENLRIQLTTEALNPANQSAKQRLEDL</sequence>
<dbReference type="STRING" id="314283.MED297_05079"/>
<dbReference type="SMART" id="SM00267">
    <property type="entry name" value="GGDEF"/>
    <property type="match status" value="1"/>
</dbReference>
<dbReference type="SUPFAM" id="SSF55781">
    <property type="entry name" value="GAF domain-like"/>
    <property type="match status" value="1"/>
</dbReference>
<comment type="caution">
    <text evidence="2">The sequence shown here is derived from an EMBL/GenBank/DDBJ whole genome shotgun (WGS) entry which is preliminary data.</text>
</comment>
<evidence type="ECO:0000259" key="1">
    <source>
        <dbReference type="PROSITE" id="PS50887"/>
    </source>
</evidence>
<dbReference type="Gene3D" id="3.30.450.40">
    <property type="match status" value="1"/>
</dbReference>